<dbReference type="EMBL" id="LAZR01060777">
    <property type="protein sequence ID" value="KKK64980.1"/>
    <property type="molecule type" value="Genomic_DNA"/>
</dbReference>
<dbReference type="Gene3D" id="3.30.70.20">
    <property type="match status" value="2"/>
</dbReference>
<dbReference type="Pfam" id="PF13247">
    <property type="entry name" value="Fer4_11"/>
    <property type="match status" value="1"/>
</dbReference>
<evidence type="ECO:0000256" key="4">
    <source>
        <dbReference type="ARBA" id="ARBA00023014"/>
    </source>
</evidence>
<keyword evidence="3" id="KW-0408">Iron</keyword>
<sequence length="281" mass="30891">MSENEGSSRRDALKGAGAAILGVAAVGVLSPGTVSAAKAKKRWAMVIDLRKCVGCRTCTIACKAEFDVPLGRWNAVIKEVDSGSYPNTQKQFMPRLCNHCAGEKSKKVPPCVEKCPEAKSGKRAKQDGVSYRTGATYKRPDGMILFDNKLCIGCYKCIKACPYGVRYIDPAVKLDKPNKEADFGIGKCTFCDHRVDNGVEPSCVQSCPQYARTFGDMMDSGSAVSKLIKKHNLSTKKNTILPGEKTDPHVFYIEHKGTLGRYKFDHKDEKKKAAEFRDHIV</sequence>
<dbReference type="InterPro" id="IPR050954">
    <property type="entry name" value="ET_IronSulfur_Cluster-Binding"/>
</dbReference>
<feature type="domain" description="4Fe-4S ferredoxin-type" evidence="5">
    <location>
        <begin position="43"/>
        <end position="72"/>
    </location>
</feature>
<dbReference type="InterPro" id="IPR017896">
    <property type="entry name" value="4Fe4S_Fe-S-bd"/>
</dbReference>
<dbReference type="PANTHER" id="PTHR43177:SF3">
    <property type="entry name" value="PROTEIN NRFC HOMOLOG"/>
    <property type="match status" value="1"/>
</dbReference>
<dbReference type="Pfam" id="PF12797">
    <property type="entry name" value="Fer4_2"/>
    <property type="match status" value="1"/>
</dbReference>
<feature type="domain" description="4Fe-4S ferredoxin-type" evidence="5">
    <location>
        <begin position="142"/>
        <end position="171"/>
    </location>
</feature>
<accession>A0A0F8XUR0</accession>
<proteinExistence type="predicted"/>
<evidence type="ECO:0000256" key="2">
    <source>
        <dbReference type="ARBA" id="ARBA00022723"/>
    </source>
</evidence>
<dbReference type="PROSITE" id="PS51318">
    <property type="entry name" value="TAT"/>
    <property type="match status" value="1"/>
</dbReference>
<keyword evidence="4" id="KW-0411">Iron-sulfur</keyword>
<dbReference type="AlphaFoldDB" id="A0A0F8XUR0"/>
<protein>
    <recommendedName>
        <fullName evidence="5">4Fe-4S ferredoxin-type domain-containing protein</fullName>
    </recommendedName>
</protein>
<dbReference type="GO" id="GO:0051539">
    <property type="term" value="F:4 iron, 4 sulfur cluster binding"/>
    <property type="evidence" value="ECO:0007669"/>
    <property type="project" value="UniProtKB-KW"/>
</dbReference>
<dbReference type="InterPro" id="IPR017900">
    <property type="entry name" value="4Fe4S_Fe_S_CS"/>
</dbReference>
<keyword evidence="2" id="KW-0479">Metal-binding</keyword>
<dbReference type="PROSITE" id="PS51379">
    <property type="entry name" value="4FE4S_FER_2"/>
    <property type="match status" value="2"/>
</dbReference>
<dbReference type="InterPro" id="IPR006311">
    <property type="entry name" value="TAT_signal"/>
</dbReference>
<evidence type="ECO:0000313" key="6">
    <source>
        <dbReference type="EMBL" id="KKK64980.1"/>
    </source>
</evidence>
<evidence type="ECO:0000259" key="5">
    <source>
        <dbReference type="PROSITE" id="PS51379"/>
    </source>
</evidence>
<dbReference type="PANTHER" id="PTHR43177">
    <property type="entry name" value="PROTEIN NRFC"/>
    <property type="match status" value="1"/>
</dbReference>
<comment type="caution">
    <text evidence="6">The sequence shown here is derived from an EMBL/GenBank/DDBJ whole genome shotgun (WGS) entry which is preliminary data.</text>
</comment>
<reference evidence="6" key="1">
    <citation type="journal article" date="2015" name="Nature">
        <title>Complex archaea that bridge the gap between prokaryotes and eukaryotes.</title>
        <authorList>
            <person name="Spang A."/>
            <person name="Saw J.H."/>
            <person name="Jorgensen S.L."/>
            <person name="Zaremba-Niedzwiedzka K."/>
            <person name="Martijn J."/>
            <person name="Lind A.E."/>
            <person name="van Eijk R."/>
            <person name="Schleper C."/>
            <person name="Guy L."/>
            <person name="Ettema T.J."/>
        </authorList>
    </citation>
    <scope>NUCLEOTIDE SEQUENCE</scope>
</reference>
<name>A0A0F8XUR0_9ZZZZ</name>
<dbReference type="PROSITE" id="PS00198">
    <property type="entry name" value="4FE4S_FER_1"/>
    <property type="match status" value="1"/>
</dbReference>
<evidence type="ECO:0000256" key="1">
    <source>
        <dbReference type="ARBA" id="ARBA00022485"/>
    </source>
</evidence>
<dbReference type="GO" id="GO:0046872">
    <property type="term" value="F:metal ion binding"/>
    <property type="evidence" value="ECO:0007669"/>
    <property type="project" value="UniProtKB-KW"/>
</dbReference>
<organism evidence="6">
    <name type="scientific">marine sediment metagenome</name>
    <dbReference type="NCBI Taxonomy" id="412755"/>
    <lineage>
        <taxon>unclassified sequences</taxon>
        <taxon>metagenomes</taxon>
        <taxon>ecological metagenomes</taxon>
    </lineage>
</organism>
<dbReference type="SUPFAM" id="SSF54862">
    <property type="entry name" value="4Fe-4S ferredoxins"/>
    <property type="match status" value="1"/>
</dbReference>
<dbReference type="CDD" id="cd10551">
    <property type="entry name" value="PsrB"/>
    <property type="match status" value="1"/>
</dbReference>
<evidence type="ECO:0000256" key="3">
    <source>
        <dbReference type="ARBA" id="ARBA00023004"/>
    </source>
</evidence>
<gene>
    <name evidence="6" type="ORF">LCGC14_2978760</name>
</gene>
<keyword evidence="1" id="KW-0004">4Fe-4S</keyword>